<reference evidence="10" key="1">
    <citation type="submission" date="2023-02" db="EMBL/GenBank/DDBJ databases">
        <title>Host association and intracellularity evolved multiple times independently in the Rickettsiales.</title>
        <authorList>
            <person name="Castelli M."/>
            <person name="Nardi T."/>
            <person name="Gammuto L."/>
            <person name="Bellinzona G."/>
            <person name="Sabaneyeva E."/>
            <person name="Potekhin A."/>
            <person name="Serra V."/>
            <person name="Petroni G."/>
            <person name="Sassera D."/>
        </authorList>
    </citation>
    <scope>NUCLEOTIDE SEQUENCE</scope>
    <source>
        <strain evidence="10">USBL-36I1</strain>
    </source>
</reference>
<organism evidence="10 11">
    <name type="scientific">Lyticum sinuosum</name>
    <dbReference type="NCBI Taxonomy" id="1332059"/>
    <lineage>
        <taxon>Bacteria</taxon>
        <taxon>Pseudomonadati</taxon>
        <taxon>Pseudomonadota</taxon>
        <taxon>Alphaproteobacteria</taxon>
        <taxon>Rickettsiales</taxon>
        <taxon>Lyticum</taxon>
    </lineage>
</organism>
<accession>A0AAE4VLB2</accession>
<sequence length="504" mass="58143">MGNYNSSNDYGNKENENRRREFVPYKGDFKSRRGPHDGNKRVSDRRDGGFNGRRDTFERRKRNFDSPPPEIKKYMVSSEHSGMNIMKFCQANFANVPEERIKHFLERGSLRVNNERANIENTLKPGQEVSFPETMFKDDPRLSSPRTFERRYDRGGSDRGGNDRRDENRSDGNRFDSRSRDQYNNRERRYNDRPGGGGSRYSTPNSNDRPGGGSRYSTSNDRPGGGSRYSTERSNSNDRSRFRSNNRENSYQNDSLTKEERRAKRREHLEYSPKYQILCQNIKTWAIYNDDSFVVLNKPAGIPVQGGTNVDISIDDLIWVFNKDASLVHRIDSSTSGLLIIALNLEAATELGYMFKERKIDKKYCGLVTGVFHDKNGIIDFPIGKYERDRDRGGEQKDAITNYKVVSENENFSLVHYNIVTGRTHQIRIHTAMKGCPILGDRKYSSGAFIDLDLNVEQQKAQSEASWMHLHAQSMSFKLFGKSHEIEAPLPEYFTKSVEIYNLK</sequence>
<dbReference type="InterPro" id="IPR020103">
    <property type="entry name" value="PsdUridine_synth_cat_dom_sf"/>
</dbReference>
<name>A0AAE4VLB2_9RICK</name>
<dbReference type="Proteomes" id="UP001289135">
    <property type="component" value="Unassembled WGS sequence"/>
</dbReference>
<feature type="domain" description="Pseudouridine synthase RsuA/RluA-like" evidence="9">
    <location>
        <begin position="293"/>
        <end position="432"/>
    </location>
</feature>
<proteinExistence type="predicted"/>
<protein>
    <recommendedName>
        <fullName evidence="4">Ribosomal large subunit pseudouridine synthase C</fullName>
        <ecNumber evidence="3">5.4.99.24</ecNumber>
    </recommendedName>
    <alternativeName>
        <fullName evidence="5">23S rRNA pseudouridine(955/2504/2580) synthase</fullName>
    </alternativeName>
    <alternativeName>
        <fullName evidence="6">rRNA pseudouridylate synthase C</fullName>
    </alternativeName>
    <alternativeName>
        <fullName evidence="7">rRNA-uridine isomerase C</fullName>
    </alternativeName>
</protein>
<evidence type="ECO:0000313" key="10">
    <source>
        <dbReference type="EMBL" id="MDZ5761534.1"/>
    </source>
</evidence>
<comment type="caution">
    <text evidence="10">The sequence shown here is derived from an EMBL/GenBank/DDBJ whole genome shotgun (WGS) entry which is preliminary data.</text>
</comment>
<dbReference type="PANTHER" id="PTHR21600">
    <property type="entry name" value="MITOCHONDRIAL RNA PSEUDOURIDINE SYNTHASE"/>
    <property type="match status" value="1"/>
</dbReference>
<dbReference type="Pfam" id="PF00849">
    <property type="entry name" value="PseudoU_synth_2"/>
    <property type="match status" value="1"/>
</dbReference>
<evidence type="ECO:0000256" key="1">
    <source>
        <dbReference type="ARBA" id="ARBA00000381"/>
    </source>
</evidence>
<feature type="region of interest" description="Disordered" evidence="8">
    <location>
        <begin position="1"/>
        <end position="71"/>
    </location>
</feature>
<evidence type="ECO:0000256" key="6">
    <source>
        <dbReference type="ARBA" id="ARBA00031975"/>
    </source>
</evidence>
<evidence type="ECO:0000256" key="7">
    <source>
        <dbReference type="ARBA" id="ARBA00033053"/>
    </source>
</evidence>
<feature type="compositionally biased region" description="Basic and acidic residues" evidence="8">
    <location>
        <begin position="11"/>
        <end position="58"/>
    </location>
</feature>
<keyword evidence="11" id="KW-1185">Reference proteome</keyword>
<dbReference type="PROSITE" id="PS01129">
    <property type="entry name" value="PSI_RLU"/>
    <property type="match status" value="1"/>
</dbReference>
<evidence type="ECO:0000256" key="5">
    <source>
        <dbReference type="ARBA" id="ARBA00030705"/>
    </source>
</evidence>
<feature type="compositionally biased region" description="Basic and acidic residues" evidence="8">
    <location>
        <begin position="135"/>
        <end position="192"/>
    </location>
</feature>
<comment type="function">
    <text evidence="2">Responsible for synthesis of pseudouridine from uracil at positions 955, 2504 and 2580 in 23S ribosomal RNA.</text>
</comment>
<dbReference type="InterPro" id="IPR006145">
    <property type="entry name" value="PsdUridine_synth_RsuA/RluA"/>
</dbReference>
<evidence type="ECO:0000259" key="9">
    <source>
        <dbReference type="Pfam" id="PF00849"/>
    </source>
</evidence>
<dbReference type="EC" id="5.4.99.24" evidence="3"/>
<evidence type="ECO:0000256" key="2">
    <source>
        <dbReference type="ARBA" id="ARBA00002876"/>
    </source>
</evidence>
<evidence type="ECO:0000256" key="4">
    <source>
        <dbReference type="ARBA" id="ARBA00017128"/>
    </source>
</evidence>
<dbReference type="Gene3D" id="3.30.2350.10">
    <property type="entry name" value="Pseudouridine synthase"/>
    <property type="match status" value="1"/>
</dbReference>
<evidence type="ECO:0000256" key="3">
    <source>
        <dbReference type="ARBA" id="ARBA00012785"/>
    </source>
</evidence>
<dbReference type="SUPFAM" id="SSF55120">
    <property type="entry name" value="Pseudouridine synthase"/>
    <property type="match status" value="1"/>
</dbReference>
<feature type="region of interest" description="Disordered" evidence="8">
    <location>
        <begin position="124"/>
        <end position="262"/>
    </location>
</feature>
<dbReference type="EMBL" id="JARGYU010000003">
    <property type="protein sequence ID" value="MDZ5761534.1"/>
    <property type="molecule type" value="Genomic_DNA"/>
</dbReference>
<dbReference type="GO" id="GO:0001522">
    <property type="term" value="P:pseudouridine synthesis"/>
    <property type="evidence" value="ECO:0007669"/>
    <property type="project" value="InterPro"/>
</dbReference>
<evidence type="ECO:0000256" key="8">
    <source>
        <dbReference type="SAM" id="MobiDB-lite"/>
    </source>
</evidence>
<dbReference type="RefSeq" id="WP_322498958.1">
    <property type="nucleotide sequence ID" value="NZ_JARGYU010000003.1"/>
</dbReference>
<dbReference type="GO" id="GO:0009982">
    <property type="term" value="F:pseudouridine synthase activity"/>
    <property type="evidence" value="ECO:0007669"/>
    <property type="project" value="InterPro"/>
</dbReference>
<comment type="catalytic activity">
    <reaction evidence="1">
        <text>uridine(955/2504/2580) in 23S rRNA = pseudouridine(955/2504/2580) in 23S rRNA</text>
        <dbReference type="Rhea" id="RHEA:42528"/>
        <dbReference type="Rhea" id="RHEA-COMP:10099"/>
        <dbReference type="Rhea" id="RHEA-COMP:10100"/>
        <dbReference type="ChEBI" id="CHEBI:65314"/>
        <dbReference type="ChEBI" id="CHEBI:65315"/>
        <dbReference type="EC" id="5.4.99.24"/>
    </reaction>
</comment>
<evidence type="ECO:0000313" key="11">
    <source>
        <dbReference type="Proteomes" id="UP001289135"/>
    </source>
</evidence>
<dbReference type="GO" id="GO:0003723">
    <property type="term" value="F:RNA binding"/>
    <property type="evidence" value="ECO:0007669"/>
    <property type="project" value="InterPro"/>
</dbReference>
<dbReference type="GO" id="GO:0006396">
    <property type="term" value="P:RNA processing"/>
    <property type="evidence" value="ECO:0007669"/>
    <property type="project" value="UniProtKB-ARBA"/>
</dbReference>
<dbReference type="CDD" id="cd02869">
    <property type="entry name" value="PseudoU_synth_RluA_like"/>
    <property type="match status" value="1"/>
</dbReference>
<dbReference type="InterPro" id="IPR006224">
    <property type="entry name" value="PsdUridine_synth_RluA-like_CS"/>
</dbReference>
<dbReference type="InterPro" id="IPR050188">
    <property type="entry name" value="RluA_PseudoU_synthase"/>
</dbReference>
<feature type="compositionally biased region" description="Polar residues" evidence="8">
    <location>
        <begin position="1"/>
        <end position="10"/>
    </location>
</feature>
<dbReference type="GO" id="GO:0140098">
    <property type="term" value="F:catalytic activity, acting on RNA"/>
    <property type="evidence" value="ECO:0007669"/>
    <property type="project" value="UniProtKB-ARBA"/>
</dbReference>
<gene>
    <name evidence="10" type="ORF">Lyticum_00718</name>
</gene>
<dbReference type="AlphaFoldDB" id="A0AAE4VLB2"/>